<proteinExistence type="predicted"/>
<dbReference type="GO" id="GO:0003677">
    <property type="term" value="F:DNA binding"/>
    <property type="evidence" value="ECO:0007669"/>
    <property type="project" value="UniProtKB-KW"/>
</dbReference>
<comment type="caution">
    <text evidence="2">The sequence shown here is derived from an EMBL/GenBank/DDBJ whole genome shotgun (WGS) entry which is preliminary data.</text>
</comment>
<gene>
    <name evidence="2" type="ORF">STAS_23561</name>
</gene>
<reference evidence="3" key="1">
    <citation type="journal article" date="2019" name="Curr. Biol.">
        <title>Genome Sequence of Striga asiatica Provides Insight into the Evolution of Plant Parasitism.</title>
        <authorList>
            <person name="Yoshida S."/>
            <person name="Kim S."/>
            <person name="Wafula E.K."/>
            <person name="Tanskanen J."/>
            <person name="Kim Y.M."/>
            <person name="Honaas L."/>
            <person name="Yang Z."/>
            <person name="Spallek T."/>
            <person name="Conn C.E."/>
            <person name="Ichihashi Y."/>
            <person name="Cheong K."/>
            <person name="Cui S."/>
            <person name="Der J.P."/>
            <person name="Gundlach H."/>
            <person name="Jiao Y."/>
            <person name="Hori C."/>
            <person name="Ishida J.K."/>
            <person name="Kasahara H."/>
            <person name="Kiba T."/>
            <person name="Kim M.S."/>
            <person name="Koo N."/>
            <person name="Laohavisit A."/>
            <person name="Lee Y.H."/>
            <person name="Lumba S."/>
            <person name="McCourt P."/>
            <person name="Mortimer J.C."/>
            <person name="Mutuku J.M."/>
            <person name="Nomura T."/>
            <person name="Sasaki-Sekimoto Y."/>
            <person name="Seto Y."/>
            <person name="Wang Y."/>
            <person name="Wakatake T."/>
            <person name="Sakakibara H."/>
            <person name="Demura T."/>
            <person name="Yamaguchi S."/>
            <person name="Yoneyama K."/>
            <person name="Manabe R.I."/>
            <person name="Nelson D.C."/>
            <person name="Schulman A.H."/>
            <person name="Timko M.P."/>
            <person name="dePamphilis C.W."/>
            <person name="Choi D."/>
            <person name="Shirasu K."/>
        </authorList>
    </citation>
    <scope>NUCLEOTIDE SEQUENCE [LARGE SCALE GENOMIC DNA]</scope>
    <source>
        <strain evidence="3">cv. UVA1</strain>
    </source>
</reference>
<dbReference type="AlphaFoldDB" id="A0A5A7QMG2"/>
<evidence type="ECO:0000313" key="2">
    <source>
        <dbReference type="EMBL" id="GER46515.1"/>
    </source>
</evidence>
<keyword evidence="2" id="KW-0238">DNA-binding</keyword>
<sequence length="267" mass="28665">MAEGFEPYHVPQQSRRDKLRVTTHHHHHPPPPPPHPVPDGFNPCSGLLPLYEPLLLLPDFTADAHRSAAAKAEGASLMAFLGGASAAHAFVNPNLSPQLNPSSVQDVNGGGPYAFPSPTQCYQSFNPVQDPNATGQSLSLSLSSTHGGDLNLPPELNLQKYDFGPCRPGFGPIEFSKSTVPLGPFTGYAFVLKGSRFLRPAQQLLEELCDMGRVVCMDKIGPDPGLLDPPPLDNLTGVGIMDDSGDGGEQKKKSRLLSMLHEVIFFS</sequence>
<evidence type="ECO:0000313" key="3">
    <source>
        <dbReference type="Proteomes" id="UP000325081"/>
    </source>
</evidence>
<dbReference type="OrthoDB" id="10056939at2759"/>
<dbReference type="Proteomes" id="UP000325081">
    <property type="component" value="Unassembled WGS sequence"/>
</dbReference>
<protein>
    <submittedName>
        <fullName evidence="2">BEL1-like homeodomain protein</fullName>
    </submittedName>
</protein>
<dbReference type="EMBL" id="BKCP01007613">
    <property type="protein sequence ID" value="GER46515.1"/>
    <property type="molecule type" value="Genomic_DNA"/>
</dbReference>
<name>A0A5A7QMG2_STRAF</name>
<feature type="region of interest" description="Disordered" evidence="1">
    <location>
        <begin position="1"/>
        <end position="40"/>
    </location>
</feature>
<keyword evidence="2" id="KW-0371">Homeobox</keyword>
<evidence type="ECO:0000256" key="1">
    <source>
        <dbReference type="SAM" id="MobiDB-lite"/>
    </source>
</evidence>
<organism evidence="2 3">
    <name type="scientific">Striga asiatica</name>
    <name type="common">Asiatic witchweed</name>
    <name type="synonym">Buchnera asiatica</name>
    <dbReference type="NCBI Taxonomy" id="4170"/>
    <lineage>
        <taxon>Eukaryota</taxon>
        <taxon>Viridiplantae</taxon>
        <taxon>Streptophyta</taxon>
        <taxon>Embryophyta</taxon>
        <taxon>Tracheophyta</taxon>
        <taxon>Spermatophyta</taxon>
        <taxon>Magnoliopsida</taxon>
        <taxon>eudicotyledons</taxon>
        <taxon>Gunneridae</taxon>
        <taxon>Pentapetalae</taxon>
        <taxon>asterids</taxon>
        <taxon>lamiids</taxon>
        <taxon>Lamiales</taxon>
        <taxon>Orobanchaceae</taxon>
        <taxon>Buchnereae</taxon>
        <taxon>Striga</taxon>
    </lineage>
</organism>
<keyword evidence="3" id="KW-1185">Reference proteome</keyword>
<accession>A0A5A7QMG2</accession>